<evidence type="ECO:0000313" key="4">
    <source>
        <dbReference type="Proteomes" id="UP000268093"/>
    </source>
</evidence>
<evidence type="ECO:0000313" key="3">
    <source>
        <dbReference type="EMBL" id="RUP50153.1"/>
    </source>
</evidence>
<comment type="caution">
    <text evidence="3">The sequence shown here is derived from an EMBL/GenBank/DDBJ whole genome shotgun (WGS) entry which is preliminary data.</text>
</comment>
<gene>
    <name evidence="3" type="ORF">BC936DRAFT_140175</name>
</gene>
<dbReference type="Proteomes" id="UP000268093">
    <property type="component" value="Unassembled WGS sequence"/>
</dbReference>
<reference evidence="3 4" key="1">
    <citation type="journal article" date="2018" name="New Phytol.">
        <title>Phylogenomics of Endogonaceae and evolution of mycorrhizas within Mucoromycota.</title>
        <authorList>
            <person name="Chang Y."/>
            <person name="Desiro A."/>
            <person name="Na H."/>
            <person name="Sandor L."/>
            <person name="Lipzen A."/>
            <person name="Clum A."/>
            <person name="Barry K."/>
            <person name="Grigoriev I.V."/>
            <person name="Martin F.M."/>
            <person name="Stajich J.E."/>
            <person name="Smith M.E."/>
            <person name="Bonito G."/>
            <person name="Spatafora J.W."/>
        </authorList>
    </citation>
    <scope>NUCLEOTIDE SEQUENCE [LARGE SCALE GENOMIC DNA]</scope>
    <source>
        <strain evidence="3 4">GMNB39</strain>
    </source>
</reference>
<name>A0A433DH09_9FUNG</name>
<evidence type="ECO:0000256" key="1">
    <source>
        <dbReference type="SAM" id="MobiDB-lite"/>
    </source>
</evidence>
<accession>A0A433DH09</accession>
<sequence length="127" mass="14033">METNGYPCPCCGHPTRSEEDYGTFDICPVCNWEDDAFQVEQPTEWGANRVSLIEARRNFKTFGTIESKLSEEAESSASQPDVQGVTRSNKAAFDLNNNTVSDINEVGETETARSVEVRPATPAKEPK</sequence>
<dbReference type="OrthoDB" id="10496116at2759"/>
<feature type="compositionally biased region" description="Polar residues" evidence="1">
    <location>
        <begin position="79"/>
        <end position="102"/>
    </location>
</feature>
<dbReference type="Pfam" id="PF14206">
    <property type="entry name" value="Cys_rich_CPCC"/>
    <property type="match status" value="1"/>
</dbReference>
<proteinExistence type="predicted"/>
<dbReference type="EMBL" id="RBNI01001653">
    <property type="protein sequence ID" value="RUP50153.1"/>
    <property type="molecule type" value="Genomic_DNA"/>
</dbReference>
<keyword evidence="4" id="KW-1185">Reference proteome</keyword>
<protein>
    <submittedName>
        <fullName evidence="3">Cysteine-rich CPCC-domain-containing protein</fullName>
    </submittedName>
</protein>
<organism evidence="3 4">
    <name type="scientific">Jimgerdemannia flammicorona</name>
    <dbReference type="NCBI Taxonomy" id="994334"/>
    <lineage>
        <taxon>Eukaryota</taxon>
        <taxon>Fungi</taxon>
        <taxon>Fungi incertae sedis</taxon>
        <taxon>Mucoromycota</taxon>
        <taxon>Mucoromycotina</taxon>
        <taxon>Endogonomycetes</taxon>
        <taxon>Endogonales</taxon>
        <taxon>Endogonaceae</taxon>
        <taxon>Jimgerdemannia</taxon>
    </lineage>
</organism>
<feature type="domain" description="Cysteine-rich CPCC" evidence="2">
    <location>
        <begin position="6"/>
        <end position="75"/>
    </location>
</feature>
<dbReference type="AlphaFoldDB" id="A0A433DH09"/>
<dbReference type="InterPro" id="IPR025983">
    <property type="entry name" value="Cys_rich_CPCC"/>
</dbReference>
<feature type="region of interest" description="Disordered" evidence="1">
    <location>
        <begin position="69"/>
        <end position="127"/>
    </location>
</feature>
<evidence type="ECO:0000259" key="2">
    <source>
        <dbReference type="Pfam" id="PF14206"/>
    </source>
</evidence>